<dbReference type="PROSITE" id="PS00798">
    <property type="entry name" value="ALDOKETO_REDUCTASE_1"/>
    <property type="match status" value="1"/>
</dbReference>
<dbReference type="InterPro" id="IPR018170">
    <property type="entry name" value="Aldo/ket_reductase_CS"/>
</dbReference>
<evidence type="ECO:0000256" key="2">
    <source>
        <dbReference type="PIRSR" id="PIRSR000097-2"/>
    </source>
</evidence>
<comment type="caution">
    <text evidence="6">The sequence shown here is derived from an EMBL/GenBank/DDBJ whole genome shotgun (WGS) entry which is preliminary data.</text>
</comment>
<dbReference type="PIRSF" id="PIRSF000097">
    <property type="entry name" value="AKR"/>
    <property type="match status" value="1"/>
</dbReference>
<evidence type="ECO:0000256" key="3">
    <source>
        <dbReference type="PIRSR" id="PIRSR000097-3"/>
    </source>
</evidence>
<dbReference type="AlphaFoldDB" id="A0AAW1NTR4"/>
<organism evidence="6 7">
    <name type="scientific">Symbiochloris irregularis</name>
    <dbReference type="NCBI Taxonomy" id="706552"/>
    <lineage>
        <taxon>Eukaryota</taxon>
        <taxon>Viridiplantae</taxon>
        <taxon>Chlorophyta</taxon>
        <taxon>core chlorophytes</taxon>
        <taxon>Trebouxiophyceae</taxon>
        <taxon>Trebouxiales</taxon>
        <taxon>Trebouxiaceae</taxon>
        <taxon>Symbiochloris</taxon>
    </lineage>
</organism>
<sequence>MITSPSRGIRLLCSAAAQSNETLDILNTGAKIPLLGFGTYAKDNPQDYPPSLIYEAIKQGFRHFDCAEAYQTEGAVGRGIKKALQEGIVRRDDLFITSKLWNHHHRRQDVLPTLKHSLQQLQLDYVDAYLIHWPVTDNPGPGLDPPYQETWQAMEALLSTGVTAAIGVSNMSIKKLTEVLSYAEVTPAINQIEMHPMWRNSDLLAFNRVHGIHTSAWAPLGGQIVRGASVVPSAEMPWQMQANLQALNFTLSDEDMAAVGGLKEQTRQHDCVEPMDPMFRPFFQPQGPWKSRAELWDDPVTYAHLPEGQL</sequence>
<dbReference type="SUPFAM" id="SSF51430">
    <property type="entry name" value="NAD(P)-linked oxidoreductase"/>
    <property type="match status" value="1"/>
</dbReference>
<evidence type="ECO:0000256" key="1">
    <source>
        <dbReference type="PIRSR" id="PIRSR000097-1"/>
    </source>
</evidence>
<protein>
    <recommendedName>
        <fullName evidence="4">NADP-dependent oxidoreductase domain-containing protein</fullName>
    </recommendedName>
</protein>
<dbReference type="EMBL" id="JALJOQ010000141">
    <property type="protein sequence ID" value="KAK9794299.1"/>
    <property type="molecule type" value="Genomic_DNA"/>
</dbReference>
<dbReference type="PRINTS" id="PR00069">
    <property type="entry name" value="ALDKETRDTASE"/>
</dbReference>
<dbReference type="InterPro" id="IPR020471">
    <property type="entry name" value="AKR"/>
</dbReference>
<evidence type="ECO:0000259" key="4">
    <source>
        <dbReference type="Pfam" id="PF00248"/>
    </source>
</evidence>
<dbReference type="InterPro" id="IPR023210">
    <property type="entry name" value="NADP_OxRdtase_dom"/>
</dbReference>
<accession>A0AAW1NTR4</accession>
<feature type="active site" description="Proton donor" evidence="1">
    <location>
        <position position="70"/>
    </location>
</feature>
<feature type="binding site" evidence="2">
    <location>
        <position position="132"/>
    </location>
    <ligand>
        <name>substrate</name>
    </ligand>
</feature>
<reference evidence="6 7" key="1">
    <citation type="journal article" date="2024" name="Nat. Commun.">
        <title>Phylogenomics reveals the evolutionary origins of lichenization in chlorophyte algae.</title>
        <authorList>
            <person name="Puginier C."/>
            <person name="Libourel C."/>
            <person name="Otte J."/>
            <person name="Skaloud P."/>
            <person name="Haon M."/>
            <person name="Grisel S."/>
            <person name="Petersen M."/>
            <person name="Berrin J.G."/>
            <person name="Delaux P.M."/>
            <person name="Dal Grande F."/>
            <person name="Keller J."/>
        </authorList>
    </citation>
    <scope>NUCLEOTIDE SEQUENCE [LARGE SCALE GENOMIC DNA]</scope>
    <source>
        <strain evidence="6 7">SAG 2036</strain>
    </source>
</reference>
<dbReference type="Proteomes" id="UP001465755">
    <property type="component" value="Unassembled WGS sequence"/>
</dbReference>
<dbReference type="Pfam" id="PF00248">
    <property type="entry name" value="Aldo_ket_red"/>
    <property type="match status" value="1"/>
</dbReference>
<dbReference type="EMBL" id="JALJOQ010000248">
    <property type="protein sequence ID" value="KAK9787466.1"/>
    <property type="molecule type" value="Genomic_DNA"/>
</dbReference>
<dbReference type="PANTHER" id="PTHR11732">
    <property type="entry name" value="ALDO/KETO REDUCTASE"/>
    <property type="match status" value="1"/>
</dbReference>
<proteinExistence type="predicted"/>
<dbReference type="GO" id="GO:0016491">
    <property type="term" value="F:oxidoreductase activity"/>
    <property type="evidence" value="ECO:0007669"/>
    <property type="project" value="InterPro"/>
</dbReference>
<evidence type="ECO:0000313" key="7">
    <source>
        <dbReference type="Proteomes" id="UP001465755"/>
    </source>
</evidence>
<dbReference type="InterPro" id="IPR036812">
    <property type="entry name" value="NAD(P)_OxRdtase_dom_sf"/>
</dbReference>
<keyword evidence="7" id="KW-1185">Reference proteome</keyword>
<feature type="domain" description="NADP-dependent oxidoreductase" evidence="4">
    <location>
        <begin position="36"/>
        <end position="227"/>
    </location>
</feature>
<gene>
    <name evidence="5" type="ORF">WJX73_000534</name>
    <name evidence="6" type="ORF">WJX73_000850</name>
</gene>
<feature type="site" description="Lowers pKa of active site Tyr" evidence="3">
    <location>
        <position position="99"/>
    </location>
</feature>
<reference evidence="6" key="2">
    <citation type="submission" date="2024-04" db="EMBL/GenBank/DDBJ databases">
        <authorList>
            <person name="Dal Grande F."/>
            <person name="Keller J."/>
            <person name="Delaux P.-M."/>
        </authorList>
    </citation>
    <scope>NUCLEOTIDE SEQUENCE</scope>
    <source>
        <strain evidence="6">SAG 2036</strain>
    </source>
</reference>
<evidence type="ECO:0000313" key="6">
    <source>
        <dbReference type="EMBL" id="KAK9794299.1"/>
    </source>
</evidence>
<evidence type="ECO:0000313" key="5">
    <source>
        <dbReference type="EMBL" id="KAK9787466.1"/>
    </source>
</evidence>
<dbReference type="Gene3D" id="3.20.20.100">
    <property type="entry name" value="NADP-dependent oxidoreductase domain"/>
    <property type="match status" value="1"/>
</dbReference>
<name>A0AAW1NTR4_9CHLO</name>